<dbReference type="EMBL" id="JBHTLY010000001">
    <property type="protein sequence ID" value="MFD1200845.1"/>
    <property type="molecule type" value="Genomic_DNA"/>
</dbReference>
<dbReference type="InterPro" id="IPR050215">
    <property type="entry name" value="Thiolase-like_sf_Thiolase"/>
</dbReference>
<dbReference type="RefSeq" id="WP_382389151.1">
    <property type="nucleotide sequence ID" value="NZ_BAAAKZ010000003.1"/>
</dbReference>
<evidence type="ECO:0000256" key="4">
    <source>
        <dbReference type="RuleBase" id="RU003557"/>
    </source>
</evidence>
<dbReference type="Pfam" id="PF02803">
    <property type="entry name" value="Thiolase_C"/>
    <property type="match status" value="1"/>
</dbReference>
<protein>
    <submittedName>
        <fullName evidence="7">Thiolase family protein</fullName>
    </submittedName>
</protein>
<evidence type="ECO:0000256" key="2">
    <source>
        <dbReference type="ARBA" id="ARBA00022679"/>
    </source>
</evidence>
<gene>
    <name evidence="7" type="ORF">ACFQ3U_02920</name>
</gene>
<accession>A0ABW3TJI3</accession>
<dbReference type="NCBIfam" id="TIGR01930">
    <property type="entry name" value="AcCoA-C-Actrans"/>
    <property type="match status" value="1"/>
</dbReference>
<dbReference type="InterPro" id="IPR016039">
    <property type="entry name" value="Thiolase-like"/>
</dbReference>
<dbReference type="InterPro" id="IPR002155">
    <property type="entry name" value="Thiolase"/>
</dbReference>
<dbReference type="PROSITE" id="PS00737">
    <property type="entry name" value="THIOLASE_2"/>
    <property type="match status" value="1"/>
</dbReference>
<name>A0ABW3TJI3_9MICO</name>
<evidence type="ECO:0000259" key="5">
    <source>
        <dbReference type="Pfam" id="PF00108"/>
    </source>
</evidence>
<evidence type="ECO:0000256" key="1">
    <source>
        <dbReference type="ARBA" id="ARBA00010982"/>
    </source>
</evidence>
<dbReference type="InterPro" id="IPR020616">
    <property type="entry name" value="Thiolase_N"/>
</dbReference>
<evidence type="ECO:0000256" key="3">
    <source>
        <dbReference type="ARBA" id="ARBA00023315"/>
    </source>
</evidence>
<reference evidence="8" key="1">
    <citation type="journal article" date="2019" name="Int. J. Syst. Evol. Microbiol.">
        <title>The Global Catalogue of Microorganisms (GCM) 10K type strain sequencing project: providing services to taxonomists for standard genome sequencing and annotation.</title>
        <authorList>
            <consortium name="The Broad Institute Genomics Platform"/>
            <consortium name="The Broad Institute Genome Sequencing Center for Infectious Disease"/>
            <person name="Wu L."/>
            <person name="Ma J."/>
        </authorList>
    </citation>
    <scope>NUCLEOTIDE SEQUENCE [LARGE SCALE GENOMIC DNA]</scope>
    <source>
        <strain evidence="8">CCUG 50213</strain>
    </source>
</reference>
<dbReference type="InterPro" id="IPR020617">
    <property type="entry name" value="Thiolase_C"/>
</dbReference>
<dbReference type="Proteomes" id="UP001597181">
    <property type="component" value="Unassembled WGS sequence"/>
</dbReference>
<dbReference type="InterPro" id="IPR020613">
    <property type="entry name" value="Thiolase_CS"/>
</dbReference>
<keyword evidence="8" id="KW-1185">Reference proteome</keyword>
<dbReference type="SUPFAM" id="SSF53901">
    <property type="entry name" value="Thiolase-like"/>
    <property type="match status" value="2"/>
</dbReference>
<organism evidence="7 8">
    <name type="scientific">Leucobacter albus</name>
    <dbReference type="NCBI Taxonomy" id="272210"/>
    <lineage>
        <taxon>Bacteria</taxon>
        <taxon>Bacillati</taxon>
        <taxon>Actinomycetota</taxon>
        <taxon>Actinomycetes</taxon>
        <taxon>Micrococcales</taxon>
        <taxon>Microbacteriaceae</taxon>
        <taxon>Leucobacter</taxon>
    </lineage>
</organism>
<proteinExistence type="inferred from homology"/>
<dbReference type="PANTHER" id="PTHR43853:SF2">
    <property type="entry name" value="3-OXOADIPYL-COA_3-OXO-5,6-DEHYDROSUBERYL-COA THIOLASE"/>
    <property type="match status" value="1"/>
</dbReference>
<feature type="domain" description="Thiolase C-terminal" evidence="6">
    <location>
        <begin position="264"/>
        <end position="385"/>
    </location>
</feature>
<evidence type="ECO:0000313" key="7">
    <source>
        <dbReference type="EMBL" id="MFD1200845.1"/>
    </source>
</evidence>
<comment type="caution">
    <text evidence="7">The sequence shown here is derived from an EMBL/GenBank/DDBJ whole genome shotgun (WGS) entry which is preliminary data.</text>
</comment>
<evidence type="ECO:0000259" key="6">
    <source>
        <dbReference type="Pfam" id="PF02803"/>
    </source>
</evidence>
<dbReference type="CDD" id="cd00751">
    <property type="entry name" value="thiolase"/>
    <property type="match status" value="1"/>
</dbReference>
<comment type="similarity">
    <text evidence="1 4">Belongs to the thiolase-like superfamily. Thiolase family.</text>
</comment>
<sequence length="397" mass="42165">MREVVFVDGVRTPFGRAGEKGMYAATRADDLAVKALQGLVERNPEVPLDRIDDVGIAATTQQGDQGLTLGRTVAILAGLPTTVPGFALDRMCAGAMTTASFMGAAIGAGQYDLAVAGGVEHMGRHPIGEGSDPNPRFVAEKLVSPDALNMGMTAERLHDRFPQLTKERSDRFGMLSQQKVQAAYDRGDIQADLVPVAFQSAAGWGVATEDEGRRPETTMEGLAQLKTPFRPHGRVTAGTSSPLTDGATMSLLAGGDTAKELGLKPKMRLVSFAFAGVEPEVMGLGPVPSTEKALKKAGLSITDIGLFELNEAFAVQVLSLLDHFDIADDDPRVNMWGGAIALGHPLAATGVRLMIQLARQFEQRPDVRYGITAMCVGLGQGGTQIWENPHYNGKKGK</sequence>
<dbReference type="PIRSF" id="PIRSF000429">
    <property type="entry name" value="Ac-CoA_Ac_transf"/>
    <property type="match status" value="1"/>
</dbReference>
<dbReference type="PANTHER" id="PTHR43853">
    <property type="entry name" value="3-KETOACYL-COA THIOLASE, PEROXISOMAL"/>
    <property type="match status" value="1"/>
</dbReference>
<feature type="domain" description="Thiolase N-terminal" evidence="5">
    <location>
        <begin position="4"/>
        <end position="253"/>
    </location>
</feature>
<dbReference type="Gene3D" id="3.40.47.10">
    <property type="match status" value="1"/>
</dbReference>
<keyword evidence="2 4" id="KW-0808">Transferase</keyword>
<evidence type="ECO:0000313" key="8">
    <source>
        <dbReference type="Proteomes" id="UP001597181"/>
    </source>
</evidence>
<dbReference type="Pfam" id="PF00108">
    <property type="entry name" value="Thiolase_N"/>
    <property type="match status" value="1"/>
</dbReference>
<keyword evidence="3 4" id="KW-0012">Acyltransferase</keyword>